<accession>A0A7G9YW23</accession>
<gene>
    <name evidence="1" type="ORF">LFOEMHHC_00033</name>
</gene>
<sequence>MSEQTSDVGTKAKGDRINIFQIGSLWCFKYFFGDREIFMEFADYYNRDKYRFEVDSVGDRDKMVKSLEERGFETNLVEDTADYTVKIDRFKKYAPILRNSIDSTEGEKEREFIMKDMASVEEAIAMGARKS</sequence>
<reference evidence="1" key="1">
    <citation type="submission" date="2020-06" db="EMBL/GenBank/DDBJ databases">
        <title>Unique genomic features of the anaerobic methanotrophic archaea.</title>
        <authorList>
            <person name="Chadwick G.L."/>
            <person name="Skennerton C.T."/>
            <person name="Laso-Perez R."/>
            <person name="Leu A.O."/>
            <person name="Speth D.R."/>
            <person name="Yu H."/>
            <person name="Morgan-Lang C."/>
            <person name="Hatzenpichler R."/>
            <person name="Goudeau D."/>
            <person name="Malmstrom R."/>
            <person name="Brazelton W.J."/>
            <person name="Woyke T."/>
            <person name="Hallam S.J."/>
            <person name="Tyson G.W."/>
            <person name="Wegener G."/>
            <person name="Boetius A."/>
            <person name="Orphan V."/>
        </authorList>
    </citation>
    <scope>NUCLEOTIDE SEQUENCE</scope>
</reference>
<organism evidence="1">
    <name type="scientific">Candidatus Methanophagaceae archaeon ANME-1 ERB6</name>
    <dbReference type="NCBI Taxonomy" id="2759912"/>
    <lineage>
        <taxon>Archaea</taxon>
        <taxon>Methanobacteriati</taxon>
        <taxon>Methanobacteriota</taxon>
        <taxon>Stenosarchaea group</taxon>
        <taxon>Methanomicrobia</taxon>
        <taxon>Candidatus Methanophagales</taxon>
        <taxon>Candidatus Methanophagaceae</taxon>
    </lineage>
</organism>
<dbReference type="AlphaFoldDB" id="A0A7G9YW23"/>
<protein>
    <submittedName>
        <fullName evidence="1">Uncharacterized protein</fullName>
    </submittedName>
</protein>
<evidence type="ECO:0000313" key="1">
    <source>
        <dbReference type="EMBL" id="QNO52207.1"/>
    </source>
</evidence>
<dbReference type="EMBL" id="MT631503">
    <property type="protein sequence ID" value="QNO52207.1"/>
    <property type="molecule type" value="Genomic_DNA"/>
</dbReference>
<proteinExistence type="predicted"/>
<name>A0A7G9YW23_9EURY</name>